<comment type="caution">
    <text evidence="6">The sequence shown here is derived from an EMBL/GenBank/DDBJ whole genome shotgun (WGS) entry which is preliminary data.</text>
</comment>
<gene>
    <name evidence="6" type="ORF">DCC81_13345</name>
</gene>
<dbReference type="SMART" id="SM00849">
    <property type="entry name" value="Lactamase_B"/>
    <property type="match status" value="1"/>
</dbReference>
<keyword evidence="7" id="KW-1185">Reference proteome</keyword>
<keyword evidence="4" id="KW-0862">Zinc</keyword>
<feature type="domain" description="Metallo-beta-lactamase" evidence="5">
    <location>
        <begin position="61"/>
        <end position="270"/>
    </location>
</feature>
<dbReference type="EMBL" id="QCYK01000002">
    <property type="protein sequence ID" value="PUZ25286.1"/>
    <property type="molecule type" value="Genomic_DNA"/>
</dbReference>
<dbReference type="AlphaFoldDB" id="A0A2T7BG74"/>
<dbReference type="SUPFAM" id="SSF56281">
    <property type="entry name" value="Metallo-hydrolase/oxidoreductase"/>
    <property type="match status" value="1"/>
</dbReference>
<evidence type="ECO:0000256" key="3">
    <source>
        <dbReference type="ARBA" id="ARBA00022801"/>
    </source>
</evidence>
<dbReference type="InterPro" id="IPR001279">
    <property type="entry name" value="Metallo-B-lactamas"/>
</dbReference>
<evidence type="ECO:0000256" key="1">
    <source>
        <dbReference type="ARBA" id="ARBA00007749"/>
    </source>
</evidence>
<evidence type="ECO:0000313" key="7">
    <source>
        <dbReference type="Proteomes" id="UP000244450"/>
    </source>
</evidence>
<keyword evidence="3" id="KW-0378">Hydrolase</keyword>
<dbReference type="Gene3D" id="3.60.15.10">
    <property type="entry name" value="Ribonuclease Z/Hydroxyacylglutathione hydrolase-like"/>
    <property type="match status" value="1"/>
</dbReference>
<dbReference type="InterPro" id="IPR036866">
    <property type="entry name" value="RibonucZ/Hydroxyglut_hydro"/>
</dbReference>
<comment type="similarity">
    <text evidence="1">Belongs to the metallo-beta-lactamase superfamily.</text>
</comment>
<dbReference type="CDD" id="cd07720">
    <property type="entry name" value="OPHC2-like_MBL-fold"/>
    <property type="match status" value="1"/>
</dbReference>
<dbReference type="GO" id="GO:0016787">
    <property type="term" value="F:hydrolase activity"/>
    <property type="evidence" value="ECO:0007669"/>
    <property type="project" value="UniProtKB-KW"/>
</dbReference>
<proteinExistence type="inferred from homology"/>
<evidence type="ECO:0000313" key="6">
    <source>
        <dbReference type="EMBL" id="PUZ25286.1"/>
    </source>
</evidence>
<dbReference type="Pfam" id="PF00753">
    <property type="entry name" value="Lactamase_B"/>
    <property type="match status" value="1"/>
</dbReference>
<protein>
    <recommendedName>
        <fullName evidence="5">Metallo-beta-lactamase domain-containing protein</fullName>
    </recommendedName>
</protein>
<reference evidence="6 7" key="1">
    <citation type="submission" date="2018-04" db="EMBL/GenBank/DDBJ databases">
        <title>Chitinophaga fuyangensis sp. nov., isolated from soil in a chemical factory.</title>
        <authorList>
            <person name="Chen K."/>
        </authorList>
    </citation>
    <scope>NUCLEOTIDE SEQUENCE [LARGE SCALE GENOMIC DNA]</scope>
    <source>
        <strain evidence="6 7">LY-1</strain>
    </source>
</reference>
<evidence type="ECO:0000259" key="5">
    <source>
        <dbReference type="SMART" id="SM00849"/>
    </source>
</evidence>
<dbReference type="OrthoDB" id="9802248at2"/>
<evidence type="ECO:0000256" key="4">
    <source>
        <dbReference type="ARBA" id="ARBA00022833"/>
    </source>
</evidence>
<dbReference type="InterPro" id="IPR051013">
    <property type="entry name" value="MBL_superfamily_lactonases"/>
</dbReference>
<sequence>MQPRSQPTGHMKVHFADLDLLVVTDGAEQYAPEEFAPGVPPEQVQDLLLELGISRYQFVLPSNILVLRHAGRVILFDAGNGQMNGPQAGVLPANLAMAGISTEDITDILISHMHSDHTGGLFDKAGNAVFPNARIHVSQQEYDGWMSDTLDLSKSRKPDAGALQSMQHRIRNSFAQMGSALQCFSPGTPLFECITPILAAGHTPGHCMFEISRQGQSFLHLCDIAHDEALLFAKPEWGTIFDTDFDMAAQTRRRVLSMLGQSRQPVFGYHLPWPGFGHVSRQEQGFRWMPLRIPSPQWPVML</sequence>
<dbReference type="GO" id="GO:0046872">
    <property type="term" value="F:metal ion binding"/>
    <property type="evidence" value="ECO:0007669"/>
    <property type="project" value="UniProtKB-KW"/>
</dbReference>
<name>A0A2T7BG74_9BACT</name>
<keyword evidence="2" id="KW-0479">Metal-binding</keyword>
<dbReference type="PANTHER" id="PTHR42978:SF6">
    <property type="entry name" value="QUORUM-QUENCHING LACTONASE YTNP-RELATED"/>
    <property type="match status" value="1"/>
</dbReference>
<dbReference type="PANTHER" id="PTHR42978">
    <property type="entry name" value="QUORUM-QUENCHING LACTONASE YTNP-RELATED-RELATED"/>
    <property type="match status" value="1"/>
</dbReference>
<dbReference type="Proteomes" id="UP000244450">
    <property type="component" value="Unassembled WGS sequence"/>
</dbReference>
<evidence type="ECO:0000256" key="2">
    <source>
        <dbReference type="ARBA" id="ARBA00022723"/>
    </source>
</evidence>
<accession>A0A2T7BG74</accession>
<organism evidence="6 7">
    <name type="scientific">Chitinophaga parva</name>
    <dbReference type="NCBI Taxonomy" id="2169414"/>
    <lineage>
        <taxon>Bacteria</taxon>
        <taxon>Pseudomonadati</taxon>
        <taxon>Bacteroidota</taxon>
        <taxon>Chitinophagia</taxon>
        <taxon>Chitinophagales</taxon>
        <taxon>Chitinophagaceae</taxon>
        <taxon>Chitinophaga</taxon>
    </lineage>
</organism>
<dbReference type="RefSeq" id="WP_108687124.1">
    <property type="nucleotide sequence ID" value="NZ_QCYK01000002.1"/>
</dbReference>